<organism evidence="1 2">
    <name type="scientific">Albidovulum sediminicola</name>
    <dbReference type="NCBI Taxonomy" id="2984331"/>
    <lineage>
        <taxon>Bacteria</taxon>
        <taxon>Pseudomonadati</taxon>
        <taxon>Pseudomonadota</taxon>
        <taxon>Alphaproteobacteria</taxon>
        <taxon>Rhodobacterales</taxon>
        <taxon>Paracoccaceae</taxon>
        <taxon>Albidovulum</taxon>
    </lineage>
</organism>
<gene>
    <name evidence="1" type="ORF">OE647_19065</name>
</gene>
<dbReference type="EMBL" id="JAOWLA010000029">
    <property type="protein sequence ID" value="MCV2866815.1"/>
    <property type="molecule type" value="Genomic_DNA"/>
</dbReference>
<dbReference type="RefSeq" id="WP_263723359.1">
    <property type="nucleotide sequence ID" value="NZ_JAOWLA010000029.1"/>
</dbReference>
<accession>A0ABT2Z6Z4</accession>
<reference evidence="1 2" key="1">
    <citation type="submission" date="2022-10" db="EMBL/GenBank/DDBJ databases">
        <title>Defluviimonas sp. nov., isolated from ocean surface water.</title>
        <authorList>
            <person name="He W."/>
            <person name="Wang L."/>
            <person name="Zhang D.-F."/>
        </authorList>
    </citation>
    <scope>NUCLEOTIDE SEQUENCE [LARGE SCALE GENOMIC DNA]</scope>
    <source>
        <strain evidence="1 2">WL0075</strain>
    </source>
</reference>
<dbReference type="Proteomes" id="UP001652503">
    <property type="component" value="Unassembled WGS sequence"/>
</dbReference>
<evidence type="ECO:0000313" key="1">
    <source>
        <dbReference type="EMBL" id="MCV2866815.1"/>
    </source>
</evidence>
<proteinExistence type="predicted"/>
<keyword evidence="2" id="KW-1185">Reference proteome</keyword>
<comment type="caution">
    <text evidence="1">The sequence shown here is derived from an EMBL/GenBank/DDBJ whole genome shotgun (WGS) entry which is preliminary data.</text>
</comment>
<evidence type="ECO:0000313" key="2">
    <source>
        <dbReference type="Proteomes" id="UP001652503"/>
    </source>
</evidence>
<protein>
    <submittedName>
        <fullName evidence="1">Uncharacterized protein</fullName>
    </submittedName>
</protein>
<name>A0ABT2Z6Z4_9RHOB</name>
<sequence length="207" mass="23457">MTHRVPMFSDTLPLHKEAQRLRWFIRAFHLQMQATSEETGNTYNVSEEKLADVFAAWLNAFERQKPTEAEQNAAYVGFAAGLMLRELIRAEPVSVATLSKDADDADPAYFWPEGYLYVAFCLNVRGLVLNSDYQREQHPAQVLHELRTWWSFKENVGEDPSLAIPFLDLFSGDEPNWRFPQLFRARASGGDVDALPGASAHPVIEGN</sequence>